<feature type="region of interest" description="Disordered" evidence="2">
    <location>
        <begin position="459"/>
        <end position="504"/>
    </location>
</feature>
<evidence type="ECO:0000313" key="4">
    <source>
        <dbReference type="EMBL" id="KAH9382044.1"/>
    </source>
</evidence>
<feature type="domain" description="CCHC-type" evidence="3">
    <location>
        <begin position="371"/>
        <end position="385"/>
    </location>
</feature>
<feature type="compositionally biased region" description="Polar residues" evidence="2">
    <location>
        <begin position="144"/>
        <end position="161"/>
    </location>
</feature>
<keyword evidence="5" id="KW-1185">Reference proteome</keyword>
<dbReference type="AlphaFoldDB" id="A0A9J6H5T6"/>
<dbReference type="GO" id="GO:0003676">
    <property type="term" value="F:nucleic acid binding"/>
    <property type="evidence" value="ECO:0007669"/>
    <property type="project" value="InterPro"/>
</dbReference>
<feature type="region of interest" description="Disordered" evidence="2">
    <location>
        <begin position="532"/>
        <end position="582"/>
    </location>
</feature>
<dbReference type="GO" id="GO:0008270">
    <property type="term" value="F:zinc ion binding"/>
    <property type="evidence" value="ECO:0007669"/>
    <property type="project" value="UniProtKB-KW"/>
</dbReference>
<sequence>MAVRVCEKHFDPTEIIRADEFKIGGQSVLLQRDELKLRVDVIRRILENLPAYFTKPKPWALRRPPPSATNALPVARRLGLTRLFKIRERRPMSAAAARATSSRAGCSGTRAGARGLAPPLLTPPPAEHGSPMDHDSSTPGVAPESSTEMDCVSLNSGQLRGTPTVPATTPPPKRAMQRPSVPASDMTSQDCSAKRQCPTLPSTGLLTSTSAGSYKVVVKPRCAYDMSKLPNQVMQRTLDGCLGTTGFSGYTYHRPTNTISVWVPTLEATAKLQTLQSIPVTETFTLPVQAYLTSGTDLKRYVVSGVDVGQDQATLSADLTCPTHKVVSARYLGRSRTCLVTLSGPSEPPSCLYYFGCILRVRPYRPSAIFCYQCLRPGHMKASCPTPPKDADMEAPTTPEYRCSLCRSNDHDITSAKCPTKCRATEKLRENRRQTRQNKAAADTGNMLALSNRYEVLAEEQECDESTEPNGSQPLGDHTYATAVKRRRQPPGNTRKEPLPSTTDCADSVAALDHRLAELEAEMKRIRQRRATLAQRAKHQETPVSTTATSVQRRATFAQRGQHHDAPAPPPATSAPLRELHPDSSNLTATELLTFVAEQLQHLATVLVAHLRP</sequence>
<dbReference type="InterPro" id="IPR036875">
    <property type="entry name" value="Znf_CCHC_sf"/>
</dbReference>
<dbReference type="PROSITE" id="PS50158">
    <property type="entry name" value="ZF_CCHC"/>
    <property type="match status" value="1"/>
</dbReference>
<accession>A0A9J6H5T6</accession>
<dbReference type="Gene3D" id="4.10.60.10">
    <property type="entry name" value="Zinc finger, CCHC-type"/>
    <property type="match status" value="1"/>
</dbReference>
<keyword evidence="1" id="KW-0862">Zinc</keyword>
<reference evidence="4 5" key="1">
    <citation type="journal article" date="2020" name="Cell">
        <title>Large-Scale Comparative Analyses of Tick Genomes Elucidate Their Genetic Diversity and Vector Capacities.</title>
        <authorList>
            <consortium name="Tick Genome and Microbiome Consortium (TIGMIC)"/>
            <person name="Jia N."/>
            <person name="Wang J."/>
            <person name="Shi W."/>
            <person name="Du L."/>
            <person name="Sun Y."/>
            <person name="Zhan W."/>
            <person name="Jiang J.F."/>
            <person name="Wang Q."/>
            <person name="Zhang B."/>
            <person name="Ji P."/>
            <person name="Bell-Sakyi L."/>
            <person name="Cui X.M."/>
            <person name="Yuan T.T."/>
            <person name="Jiang B.G."/>
            <person name="Yang W.F."/>
            <person name="Lam T.T."/>
            <person name="Chang Q.C."/>
            <person name="Ding S.J."/>
            <person name="Wang X.J."/>
            <person name="Zhu J.G."/>
            <person name="Ruan X.D."/>
            <person name="Zhao L."/>
            <person name="Wei J.T."/>
            <person name="Ye R.Z."/>
            <person name="Que T.C."/>
            <person name="Du C.H."/>
            <person name="Zhou Y.H."/>
            <person name="Cheng J.X."/>
            <person name="Dai P.F."/>
            <person name="Guo W.B."/>
            <person name="Han X.H."/>
            <person name="Huang E.J."/>
            <person name="Li L.F."/>
            <person name="Wei W."/>
            <person name="Gao Y.C."/>
            <person name="Liu J.Z."/>
            <person name="Shao H.Z."/>
            <person name="Wang X."/>
            <person name="Wang C.C."/>
            <person name="Yang T.C."/>
            <person name="Huo Q.B."/>
            <person name="Li W."/>
            <person name="Chen H.Y."/>
            <person name="Chen S.E."/>
            <person name="Zhou L.G."/>
            <person name="Ni X.B."/>
            <person name="Tian J.H."/>
            <person name="Sheng Y."/>
            <person name="Liu T."/>
            <person name="Pan Y.S."/>
            <person name="Xia L.Y."/>
            <person name="Li J."/>
            <person name="Zhao F."/>
            <person name="Cao W.C."/>
        </authorList>
    </citation>
    <scope>NUCLEOTIDE SEQUENCE [LARGE SCALE GENOMIC DNA]</scope>
    <source>
        <strain evidence="4">HaeL-2018</strain>
    </source>
</reference>
<evidence type="ECO:0000256" key="2">
    <source>
        <dbReference type="SAM" id="MobiDB-lite"/>
    </source>
</evidence>
<evidence type="ECO:0000259" key="3">
    <source>
        <dbReference type="PROSITE" id="PS50158"/>
    </source>
</evidence>
<organism evidence="4 5">
    <name type="scientific">Haemaphysalis longicornis</name>
    <name type="common">Bush tick</name>
    <dbReference type="NCBI Taxonomy" id="44386"/>
    <lineage>
        <taxon>Eukaryota</taxon>
        <taxon>Metazoa</taxon>
        <taxon>Ecdysozoa</taxon>
        <taxon>Arthropoda</taxon>
        <taxon>Chelicerata</taxon>
        <taxon>Arachnida</taxon>
        <taxon>Acari</taxon>
        <taxon>Parasitiformes</taxon>
        <taxon>Ixodida</taxon>
        <taxon>Ixodoidea</taxon>
        <taxon>Ixodidae</taxon>
        <taxon>Haemaphysalinae</taxon>
        <taxon>Haemaphysalis</taxon>
    </lineage>
</organism>
<evidence type="ECO:0000256" key="1">
    <source>
        <dbReference type="PROSITE-ProRule" id="PRU00047"/>
    </source>
</evidence>
<keyword evidence="1" id="KW-0863">Zinc-finger</keyword>
<evidence type="ECO:0000313" key="5">
    <source>
        <dbReference type="Proteomes" id="UP000821853"/>
    </source>
</evidence>
<keyword evidence="1" id="KW-0479">Metal-binding</keyword>
<dbReference type="VEuPathDB" id="VectorBase:HLOH_049170"/>
<comment type="caution">
    <text evidence="4">The sequence shown here is derived from an EMBL/GenBank/DDBJ whole genome shotgun (WGS) entry which is preliminary data.</text>
</comment>
<dbReference type="EMBL" id="JABSTR010000011">
    <property type="protein sequence ID" value="KAH9382044.1"/>
    <property type="molecule type" value="Genomic_DNA"/>
</dbReference>
<feature type="compositionally biased region" description="Low complexity" evidence="2">
    <location>
        <begin position="94"/>
        <end position="119"/>
    </location>
</feature>
<dbReference type="SUPFAM" id="SSF57756">
    <property type="entry name" value="Retrovirus zinc finger-like domains"/>
    <property type="match status" value="1"/>
</dbReference>
<feature type="region of interest" description="Disordered" evidence="2">
    <location>
        <begin position="94"/>
        <end position="195"/>
    </location>
</feature>
<dbReference type="InterPro" id="IPR001878">
    <property type="entry name" value="Znf_CCHC"/>
</dbReference>
<feature type="compositionally biased region" description="Polar residues" evidence="2">
    <location>
        <begin position="542"/>
        <end position="553"/>
    </location>
</feature>
<protein>
    <recommendedName>
        <fullName evidence="3">CCHC-type domain-containing protein</fullName>
    </recommendedName>
</protein>
<proteinExistence type="predicted"/>
<gene>
    <name evidence="4" type="ORF">HPB48_008517</name>
</gene>
<feature type="region of interest" description="Disordered" evidence="2">
    <location>
        <begin position="428"/>
        <end position="447"/>
    </location>
</feature>
<name>A0A9J6H5T6_HAELO</name>
<dbReference type="Proteomes" id="UP000821853">
    <property type="component" value="Chromosome 9"/>
</dbReference>